<keyword evidence="1" id="KW-0472">Membrane</keyword>
<evidence type="ECO:0000313" key="2">
    <source>
        <dbReference type="EMBL" id="CEF98078.1"/>
    </source>
</evidence>
<dbReference type="EMBL" id="KZ155776">
    <property type="protein sequence ID" value="OUS47846.1"/>
    <property type="molecule type" value="Genomic_DNA"/>
</dbReference>
<feature type="transmembrane region" description="Helical" evidence="1">
    <location>
        <begin position="103"/>
        <end position="126"/>
    </location>
</feature>
<name>A0A090N3G5_OSTTA</name>
<reference evidence="3" key="3">
    <citation type="submission" date="2017-04" db="EMBL/GenBank/DDBJ databases">
        <title>Population genomics of picophytoplankton unveils novel chromosome hypervariability.</title>
        <authorList>
            <consortium name="DOE Joint Genome Institute"/>
            <person name="Blanc-Mathieu R."/>
            <person name="Krasovec M."/>
            <person name="Hebrard M."/>
            <person name="Yau S."/>
            <person name="Desgranges E."/>
            <person name="Martin J."/>
            <person name="Schackwitz W."/>
            <person name="Kuo A."/>
            <person name="Salin G."/>
            <person name="Donnadieu C."/>
            <person name="Desdevises Y."/>
            <person name="Sanchez-Ferandin S."/>
            <person name="Moreau H."/>
            <person name="Rivals E."/>
            <person name="Grigoriev I.V."/>
            <person name="Grimsley N."/>
            <person name="Eyre-Walker A."/>
            <person name="Piganeau G."/>
        </authorList>
    </citation>
    <scope>NUCLEOTIDE SEQUENCE [LARGE SCALE GENOMIC DNA]</scope>
    <source>
        <strain evidence="3">RCC 1115</strain>
    </source>
</reference>
<accession>A0A454XPB9</accession>
<proteinExistence type="predicted"/>
<dbReference type="OrthoDB" id="565901at2759"/>
<reference evidence="2 4" key="1">
    <citation type="journal article" date="2006" name="Proc. Natl. Acad. Sci. U.S.A.">
        <title>Genome analysis of the smallest free-living eukaryote Ostreococcus tauri unveils many unique features.</title>
        <authorList>
            <person name="Derelle E."/>
            <person name="Ferraz C."/>
            <person name="Rombauts S."/>
            <person name="Rouze P."/>
            <person name="Worden A.Z."/>
            <person name="Robbens S."/>
            <person name="Partensky F."/>
            <person name="Degroeve S."/>
            <person name="Echeynie S."/>
            <person name="Cooke R."/>
            <person name="Saeys Y."/>
            <person name="Wuyts J."/>
            <person name="Jabbari K."/>
            <person name="Bowler C."/>
            <person name="Panaud O."/>
            <person name="Piegu B."/>
            <person name="Ball S.G."/>
            <person name="Ral J.-P."/>
            <person name="Bouget F.-Y."/>
            <person name="Piganeau G."/>
            <person name="De Baets B."/>
            <person name="Picard A."/>
            <person name="Delseny M."/>
            <person name="Demaille J."/>
            <person name="Van de Peer Y."/>
            <person name="Moreau H."/>
        </authorList>
    </citation>
    <scope>NUCLEOTIDE SEQUENCE [LARGE SCALE GENOMIC DNA]</scope>
    <source>
        <strain evidence="2 4">OTTH0595</strain>
    </source>
</reference>
<protein>
    <submittedName>
        <fullName evidence="2">Unnamed product</fullName>
    </submittedName>
</protein>
<dbReference type="AlphaFoldDB" id="A0A090N3G5"/>
<gene>
    <name evidence="3" type="ORF">BE221DRAFT_20039</name>
    <name evidence="2" type="ORF">OT_ostta05g03690</name>
</gene>
<reference evidence="2" key="2">
    <citation type="journal article" date="2014" name="BMC Genomics">
        <title>An improved genome of the model marine alga Ostreococcus tauri unfolds by assessing Illumina de novo assemblies.</title>
        <authorList>
            <person name="Blanc-Mathieu R."/>
            <person name="Verhelst B."/>
            <person name="Derelle E."/>
            <person name="Rombauts S."/>
            <person name="Bouget F.Y."/>
            <person name="Carre I."/>
            <person name="Chateau A."/>
            <person name="Eyre-Walker A."/>
            <person name="Grimsley N."/>
            <person name="Moreau H."/>
            <person name="Piegu B."/>
            <person name="Rivals E."/>
            <person name="Schackwitz W."/>
            <person name="Van de Peer Y."/>
            <person name="Piganeau G."/>
        </authorList>
    </citation>
    <scope>NUCLEOTIDE SEQUENCE</scope>
    <source>
        <strain evidence="2">RCC4221</strain>
    </source>
</reference>
<accession>A0A090N3G5</accession>
<evidence type="ECO:0000313" key="4">
    <source>
        <dbReference type="Proteomes" id="UP000009170"/>
    </source>
</evidence>
<keyword evidence="1" id="KW-0812">Transmembrane</keyword>
<dbReference type="InParanoid" id="A0A090N3G5"/>
<dbReference type="Proteomes" id="UP000195557">
    <property type="component" value="Unassembled WGS sequence"/>
</dbReference>
<dbReference type="Proteomes" id="UP000009170">
    <property type="component" value="Unassembled WGS sequence"/>
</dbReference>
<dbReference type="EMBL" id="CAID01000005">
    <property type="protein sequence ID" value="CEF98078.1"/>
    <property type="molecule type" value="Genomic_DNA"/>
</dbReference>
<keyword evidence="4" id="KW-1185">Reference proteome</keyword>
<accession>A0A1Y5IE74</accession>
<sequence length="131" mass="14765">MRGTVIARDIQLPDVASGRRRLRPREVTCGNGIRRGIIVSLFNRSKANKEPDWTAMEGEKRTVSDEIGRRQFANRRANNGKDRKDLYTENWDGSEYKGGSFNILSLVAALFVLVPVALLIFAYTSYGTLWG</sequence>
<evidence type="ECO:0000313" key="3">
    <source>
        <dbReference type="EMBL" id="OUS47846.1"/>
    </source>
</evidence>
<evidence type="ECO:0000256" key="1">
    <source>
        <dbReference type="SAM" id="Phobius"/>
    </source>
</evidence>
<organism evidence="2 4">
    <name type="scientific">Ostreococcus tauri</name>
    <name type="common">Marine green alga</name>
    <dbReference type="NCBI Taxonomy" id="70448"/>
    <lineage>
        <taxon>Eukaryota</taxon>
        <taxon>Viridiplantae</taxon>
        <taxon>Chlorophyta</taxon>
        <taxon>Mamiellophyceae</taxon>
        <taxon>Mamiellales</taxon>
        <taxon>Bathycoccaceae</taxon>
        <taxon>Ostreococcus</taxon>
    </lineage>
</organism>
<keyword evidence="1" id="KW-1133">Transmembrane helix</keyword>